<dbReference type="EMBL" id="JBGFFE010000020">
    <property type="protein sequence ID" value="MEY8764389.1"/>
    <property type="molecule type" value="Genomic_DNA"/>
</dbReference>
<feature type="transmembrane region" description="Helical" evidence="1">
    <location>
        <begin position="196"/>
        <end position="217"/>
    </location>
</feature>
<feature type="domain" description="Zinc-ribbon" evidence="2">
    <location>
        <begin position="3"/>
        <end position="23"/>
    </location>
</feature>
<reference evidence="3 4" key="1">
    <citation type="submission" date="2024-08" db="EMBL/GenBank/DDBJ databases">
        <title>Clostridium lapicellarii sp. nov., and Clostridium renhuaiense sp. nov., two species isolated from the mud in a fermentation cellar used for producing sauce-flavour Chinese liquors.</title>
        <authorList>
            <person name="Yang F."/>
            <person name="Wang H."/>
            <person name="Chen L.Q."/>
            <person name="Zhou N."/>
            <person name="Lu J.J."/>
            <person name="Pu X.X."/>
            <person name="Wan B."/>
            <person name="Wang L."/>
            <person name="Liu S.J."/>
        </authorList>
    </citation>
    <scope>NUCLEOTIDE SEQUENCE [LARGE SCALE GENOMIC DNA]</scope>
    <source>
        <strain evidence="3 4">MT-113</strain>
    </source>
</reference>
<comment type="caution">
    <text evidence="3">The sequence shown here is derived from an EMBL/GenBank/DDBJ whole genome shotgun (WGS) entry which is preliminary data.</text>
</comment>
<proteinExistence type="predicted"/>
<keyword evidence="1" id="KW-0472">Membrane</keyword>
<keyword evidence="4" id="KW-1185">Reference proteome</keyword>
<feature type="transmembrane region" description="Helical" evidence="1">
    <location>
        <begin position="252"/>
        <end position="271"/>
    </location>
</feature>
<dbReference type="Pfam" id="PF13240">
    <property type="entry name" value="Zn_Ribbon_1"/>
    <property type="match status" value="1"/>
</dbReference>
<dbReference type="Proteomes" id="UP001565220">
    <property type="component" value="Unassembled WGS sequence"/>
</dbReference>
<accession>A0ABV4DZQ8</accession>
<evidence type="ECO:0000256" key="1">
    <source>
        <dbReference type="SAM" id="Phobius"/>
    </source>
</evidence>
<sequence length="296" mass="32763">MAYCSKCGTKIEEDDIYCPNCGTRRIDIDDDSKPHRPNPNDRSADAGFKEAAVFFVNMFLKPITTAQKFIGGGKKNTAIILTVSTAVMQGFLEMWKMGQLVSNINNIVMQLTNSILKITQLIYPSASPDSINDADINEAMSVINRIKSNIKVPYGDIFLENCILVLVSILASFAIICLANTLFSKSKPRIFKFYKTALIAAVPIIYFEFLSILFSYFSIGLGMALMLFGFIDSVVCFAVATNKSLAASQNCILFVTSFTSVAVIFITLVFFQRFMPSILSTIVSSIMDNIKNLNLQ</sequence>
<protein>
    <submittedName>
        <fullName evidence="3">Zinc-ribbon domain-containing protein</fullName>
    </submittedName>
</protein>
<evidence type="ECO:0000313" key="3">
    <source>
        <dbReference type="EMBL" id="MEY8764389.1"/>
    </source>
</evidence>
<evidence type="ECO:0000313" key="4">
    <source>
        <dbReference type="Proteomes" id="UP001565220"/>
    </source>
</evidence>
<keyword evidence="1" id="KW-1133">Transmembrane helix</keyword>
<evidence type="ECO:0000259" key="2">
    <source>
        <dbReference type="Pfam" id="PF13240"/>
    </source>
</evidence>
<feature type="transmembrane region" description="Helical" evidence="1">
    <location>
        <begin position="223"/>
        <end position="240"/>
    </location>
</feature>
<feature type="transmembrane region" description="Helical" evidence="1">
    <location>
        <begin position="163"/>
        <end position="184"/>
    </location>
</feature>
<gene>
    <name evidence="3" type="ORF">AB8S09_12185</name>
</gene>
<dbReference type="InterPro" id="IPR026870">
    <property type="entry name" value="Zinc_ribbon_dom"/>
</dbReference>
<name>A0ABV4DZQ8_9CLOT</name>
<organism evidence="3 4">
    <name type="scientific">Clostridium lapidicellarium</name>
    <dbReference type="NCBI Taxonomy" id="3240931"/>
    <lineage>
        <taxon>Bacteria</taxon>
        <taxon>Bacillati</taxon>
        <taxon>Bacillota</taxon>
        <taxon>Clostridia</taxon>
        <taxon>Eubacteriales</taxon>
        <taxon>Clostridiaceae</taxon>
        <taxon>Clostridium</taxon>
    </lineage>
</organism>
<keyword evidence="1" id="KW-0812">Transmembrane</keyword>
<dbReference type="RefSeq" id="WP_294184124.1">
    <property type="nucleotide sequence ID" value="NZ_JBGFFE010000020.1"/>
</dbReference>